<keyword evidence="1" id="KW-1133">Transmembrane helix</keyword>
<accession>A0A7K3LRC5</accession>
<dbReference type="EMBL" id="JAADZU010000047">
    <property type="protein sequence ID" value="NDK90805.1"/>
    <property type="molecule type" value="Genomic_DNA"/>
</dbReference>
<sequence>MKHRNPLGVWIGLPLITFGIYGLVWYYKIHKEMAQFDPRKEIPVAGPLLVIIFLGWTIIAPIISYNNAGKRIRDAQRAAGLPETCNPLLCWLLMFAFGLHTWYMQTELNKVVDRYGVEPGTQVPLFV</sequence>
<evidence type="ECO:0000259" key="2">
    <source>
        <dbReference type="Pfam" id="PF14018"/>
    </source>
</evidence>
<feature type="domain" description="DUF4234" evidence="2">
    <location>
        <begin position="6"/>
        <end position="73"/>
    </location>
</feature>
<feature type="transmembrane region" description="Helical" evidence="1">
    <location>
        <begin position="7"/>
        <end position="27"/>
    </location>
</feature>
<feature type="transmembrane region" description="Helical" evidence="1">
    <location>
        <begin position="88"/>
        <end position="105"/>
    </location>
</feature>
<name>A0A7K3LRC5_9ACTN</name>
<dbReference type="Proteomes" id="UP000466307">
    <property type="component" value="Unassembled WGS sequence"/>
</dbReference>
<reference evidence="3 4" key="1">
    <citation type="submission" date="2020-01" db="EMBL/GenBank/DDBJ databases">
        <title>Investigation of new actinobacteria for the biodesulphurisation of diesel fuel.</title>
        <authorList>
            <person name="Athi Narayanan S.M."/>
        </authorList>
    </citation>
    <scope>NUCLEOTIDE SEQUENCE [LARGE SCALE GENOMIC DNA]</scope>
    <source>
        <strain evidence="3 4">213E</strain>
    </source>
</reference>
<evidence type="ECO:0000313" key="3">
    <source>
        <dbReference type="EMBL" id="NDK90805.1"/>
    </source>
</evidence>
<dbReference type="InterPro" id="IPR025328">
    <property type="entry name" value="DUF4234"/>
</dbReference>
<protein>
    <submittedName>
        <fullName evidence="3">DUF4234 domain-containing protein</fullName>
    </submittedName>
</protein>
<feature type="transmembrane region" description="Helical" evidence="1">
    <location>
        <begin position="47"/>
        <end position="68"/>
    </location>
</feature>
<organism evidence="3 4">
    <name type="scientific">Gordonia desulfuricans</name>
    <dbReference type="NCBI Taxonomy" id="89051"/>
    <lineage>
        <taxon>Bacteria</taxon>
        <taxon>Bacillati</taxon>
        <taxon>Actinomycetota</taxon>
        <taxon>Actinomycetes</taxon>
        <taxon>Mycobacteriales</taxon>
        <taxon>Gordoniaceae</taxon>
        <taxon>Gordonia</taxon>
    </lineage>
</organism>
<keyword evidence="4" id="KW-1185">Reference proteome</keyword>
<keyword evidence="1" id="KW-0812">Transmembrane</keyword>
<dbReference type="Pfam" id="PF14018">
    <property type="entry name" value="DUF4234"/>
    <property type="match status" value="1"/>
</dbReference>
<evidence type="ECO:0000256" key="1">
    <source>
        <dbReference type="SAM" id="Phobius"/>
    </source>
</evidence>
<dbReference type="AlphaFoldDB" id="A0A7K3LRC5"/>
<gene>
    <name evidence="3" type="ORF">GYA93_14615</name>
</gene>
<proteinExistence type="predicted"/>
<evidence type="ECO:0000313" key="4">
    <source>
        <dbReference type="Proteomes" id="UP000466307"/>
    </source>
</evidence>
<keyword evidence="1" id="KW-0472">Membrane</keyword>
<comment type="caution">
    <text evidence="3">The sequence shown here is derived from an EMBL/GenBank/DDBJ whole genome shotgun (WGS) entry which is preliminary data.</text>
</comment>